<evidence type="ECO:0000313" key="3">
    <source>
        <dbReference type="EMBL" id="GES90117.1"/>
    </source>
</evidence>
<comment type="caution">
    <text evidence="2">The sequence shown here is derived from an EMBL/GenBank/DDBJ whole genome shotgun (WGS) entry which is preliminary data.</text>
</comment>
<dbReference type="Proteomes" id="UP000247702">
    <property type="component" value="Unassembled WGS sequence"/>
</dbReference>
<reference evidence="3" key="2">
    <citation type="submission" date="2019-10" db="EMBL/GenBank/DDBJ databases">
        <title>Conservation and host-specific expression of non-tandemly repeated heterogenous ribosome RNA gene in arbuscular mycorrhizal fungi.</title>
        <authorList>
            <person name="Maeda T."/>
            <person name="Kobayashi Y."/>
            <person name="Nakagawa T."/>
            <person name="Ezawa T."/>
            <person name="Yamaguchi K."/>
            <person name="Bino T."/>
            <person name="Nishimoto Y."/>
            <person name="Shigenobu S."/>
            <person name="Kawaguchi M."/>
        </authorList>
    </citation>
    <scope>NUCLEOTIDE SEQUENCE</scope>
    <source>
        <strain evidence="3">HR1</strain>
    </source>
</reference>
<accession>A0A2Z6S5B1</accession>
<sequence length="107" mass="12211">MGPIGTQPPQLDTAFVKAKWTIHFLSTIRTPLHNTPLSKKTDCYVIPKGTYLSSGLVLVYTNIMKLQFPFGIQDVWHFVIVPTERMTLIDYTNLKKDLDWELCGVTI</sequence>
<dbReference type="Proteomes" id="UP000615446">
    <property type="component" value="Unassembled WGS sequence"/>
</dbReference>
<name>A0A2Z6S5B1_9GLOM</name>
<proteinExistence type="predicted"/>
<dbReference type="AlphaFoldDB" id="A0A2Z6S5B1"/>
<dbReference type="InterPro" id="IPR041018">
    <property type="entry name" value="ADPRTs_Tse2"/>
</dbReference>
<keyword evidence="4" id="KW-1185">Reference proteome</keyword>
<feature type="domain" description="Tse2 ADP-ribosyltransferase toxin" evidence="1">
    <location>
        <begin position="38"/>
        <end position="92"/>
    </location>
</feature>
<gene>
    <name evidence="3" type="ORF">RCL2_001698500</name>
    <name evidence="2" type="ORF">RclHR1_09640007</name>
</gene>
<organism evidence="2 4">
    <name type="scientific">Rhizophagus clarus</name>
    <dbReference type="NCBI Taxonomy" id="94130"/>
    <lineage>
        <taxon>Eukaryota</taxon>
        <taxon>Fungi</taxon>
        <taxon>Fungi incertae sedis</taxon>
        <taxon>Mucoromycota</taxon>
        <taxon>Glomeromycotina</taxon>
        <taxon>Glomeromycetes</taxon>
        <taxon>Glomerales</taxon>
        <taxon>Glomeraceae</taxon>
        <taxon>Rhizophagus</taxon>
    </lineage>
</organism>
<dbReference type="EMBL" id="BEXD01004386">
    <property type="protein sequence ID" value="GBC10456.1"/>
    <property type="molecule type" value="Genomic_DNA"/>
</dbReference>
<dbReference type="Pfam" id="PF18648">
    <property type="entry name" value="ADPRTs_Tse2"/>
    <property type="match status" value="1"/>
</dbReference>
<reference evidence="2 4" key="1">
    <citation type="submission" date="2017-11" db="EMBL/GenBank/DDBJ databases">
        <title>The genome of Rhizophagus clarus HR1 reveals common genetic basis of auxotrophy among arbuscular mycorrhizal fungi.</title>
        <authorList>
            <person name="Kobayashi Y."/>
        </authorList>
    </citation>
    <scope>NUCLEOTIDE SEQUENCE [LARGE SCALE GENOMIC DNA]</scope>
    <source>
        <strain evidence="2 4">HR1</strain>
    </source>
</reference>
<evidence type="ECO:0000313" key="4">
    <source>
        <dbReference type="Proteomes" id="UP000247702"/>
    </source>
</evidence>
<protein>
    <recommendedName>
        <fullName evidence="1">Tse2 ADP-ribosyltransferase toxin domain-containing protein</fullName>
    </recommendedName>
</protein>
<evidence type="ECO:0000259" key="1">
    <source>
        <dbReference type="Pfam" id="PF18648"/>
    </source>
</evidence>
<evidence type="ECO:0000313" key="2">
    <source>
        <dbReference type="EMBL" id="GBC10456.1"/>
    </source>
</evidence>
<dbReference type="EMBL" id="BLAL01000193">
    <property type="protein sequence ID" value="GES90117.1"/>
    <property type="molecule type" value="Genomic_DNA"/>
</dbReference>